<keyword evidence="3" id="KW-0274">FAD</keyword>
<proteinExistence type="predicted"/>
<dbReference type="Proteomes" id="UP000320042">
    <property type="component" value="Unassembled WGS sequence"/>
</dbReference>
<dbReference type="Pfam" id="PF01494">
    <property type="entry name" value="FAD_binding_3"/>
    <property type="match status" value="1"/>
</dbReference>
<dbReference type="Gene3D" id="3.30.70.2450">
    <property type="match status" value="1"/>
</dbReference>
<dbReference type="InterPro" id="IPR002938">
    <property type="entry name" value="FAD-bd"/>
</dbReference>
<gene>
    <name evidence="5" type="ORF">FPZ43_05420</name>
</gene>
<dbReference type="Gene3D" id="3.50.50.60">
    <property type="entry name" value="FAD/NAD(P)-binding domain"/>
    <property type="match status" value="1"/>
</dbReference>
<dbReference type="RefSeq" id="WP_146380842.1">
    <property type="nucleotide sequence ID" value="NZ_VOEJ01000002.1"/>
</dbReference>
<reference evidence="5 6" key="1">
    <citation type="submission" date="2019-07" db="EMBL/GenBank/DDBJ databases">
        <authorList>
            <person name="Kim J."/>
        </authorList>
    </citation>
    <scope>NUCLEOTIDE SEQUENCE [LARGE SCALE GENOMIC DNA]</scope>
    <source>
        <strain evidence="6">dk17</strain>
    </source>
</reference>
<keyword evidence="2" id="KW-0285">Flavoprotein</keyword>
<evidence type="ECO:0000256" key="1">
    <source>
        <dbReference type="ARBA" id="ARBA00001974"/>
    </source>
</evidence>
<comment type="caution">
    <text evidence="5">The sequence shown here is derived from an EMBL/GenBank/DDBJ whole genome shotgun (WGS) entry which is preliminary data.</text>
</comment>
<keyword evidence="6" id="KW-1185">Reference proteome</keyword>
<accession>A0A563UG79</accession>
<evidence type="ECO:0000259" key="4">
    <source>
        <dbReference type="Pfam" id="PF01494"/>
    </source>
</evidence>
<comment type="cofactor">
    <cofactor evidence="1">
        <name>FAD</name>
        <dbReference type="ChEBI" id="CHEBI:57692"/>
    </cofactor>
</comment>
<dbReference type="InterPro" id="IPR050641">
    <property type="entry name" value="RIFMO-like"/>
</dbReference>
<dbReference type="PRINTS" id="PR00420">
    <property type="entry name" value="RNGMNOXGNASE"/>
</dbReference>
<dbReference type="GO" id="GO:0016709">
    <property type="term" value="F:oxidoreductase activity, acting on paired donors, with incorporation or reduction of molecular oxygen, NAD(P)H as one donor, and incorporation of one atom of oxygen"/>
    <property type="evidence" value="ECO:0007669"/>
    <property type="project" value="UniProtKB-ARBA"/>
</dbReference>
<organism evidence="5 6">
    <name type="scientific">Mucilaginibacter pallidiroseus</name>
    <dbReference type="NCBI Taxonomy" id="2599295"/>
    <lineage>
        <taxon>Bacteria</taxon>
        <taxon>Pseudomonadati</taxon>
        <taxon>Bacteroidota</taxon>
        <taxon>Sphingobacteriia</taxon>
        <taxon>Sphingobacteriales</taxon>
        <taxon>Sphingobacteriaceae</taxon>
        <taxon>Mucilaginibacter</taxon>
    </lineage>
</organism>
<evidence type="ECO:0000313" key="6">
    <source>
        <dbReference type="Proteomes" id="UP000320042"/>
    </source>
</evidence>
<dbReference type="GO" id="GO:0071949">
    <property type="term" value="F:FAD binding"/>
    <property type="evidence" value="ECO:0007669"/>
    <property type="project" value="InterPro"/>
</dbReference>
<name>A0A563UG79_9SPHI</name>
<evidence type="ECO:0000256" key="3">
    <source>
        <dbReference type="ARBA" id="ARBA00022827"/>
    </source>
</evidence>
<evidence type="ECO:0000313" key="5">
    <source>
        <dbReference type="EMBL" id="TWR30382.1"/>
    </source>
</evidence>
<feature type="domain" description="FAD-binding" evidence="4">
    <location>
        <begin position="8"/>
        <end position="346"/>
    </location>
</feature>
<dbReference type="OrthoDB" id="9766816at2"/>
<dbReference type="AlphaFoldDB" id="A0A563UG79"/>
<protein>
    <recommendedName>
        <fullName evidence="4">FAD-binding domain-containing protein</fullName>
    </recommendedName>
</protein>
<dbReference type="SUPFAM" id="SSF51905">
    <property type="entry name" value="FAD/NAD(P)-binding domain"/>
    <property type="match status" value="1"/>
</dbReference>
<dbReference type="Gene3D" id="3.40.30.120">
    <property type="match status" value="1"/>
</dbReference>
<dbReference type="EMBL" id="VOEJ01000002">
    <property type="protein sequence ID" value="TWR30382.1"/>
    <property type="molecule type" value="Genomic_DNA"/>
</dbReference>
<dbReference type="PANTHER" id="PTHR43004:SF19">
    <property type="entry name" value="BINDING MONOOXYGENASE, PUTATIVE (JCVI)-RELATED"/>
    <property type="match status" value="1"/>
</dbReference>
<dbReference type="PANTHER" id="PTHR43004">
    <property type="entry name" value="TRK SYSTEM POTASSIUM UPTAKE PROTEIN"/>
    <property type="match status" value="1"/>
</dbReference>
<evidence type="ECO:0000256" key="2">
    <source>
        <dbReference type="ARBA" id="ARBA00022630"/>
    </source>
</evidence>
<sequence>MLTLPQHTSVLIVGAGPSGLMMAAQLLRNGILPVVIDAKKGPTDQSKALAVQARSIEIYRQMGIASSVVENSKQAGALSFNMDGSELAHFNLMEMGNNQTPFPYITLYQQSKNERLLLDYLTQGCLPVYWETSLLSLSQDSKLATAVLQHAGNNYTITCDYVIGADGAHSLVRKQAGVAFNGDTYPHRFYLADVTLASNMDGQTISLFLARNGFAGFFPLPEERSFRIVASLPPGFETKEEIELNEVLPHLQNITARDVSISHVNWFTTYKLHHRMADKFNEGRCYLIGDAAHIHSPVGGQGMNTGLQDAYNLAWKLAAVIKGEIKPAILQTYAQERMPVAKQLLNTTDRIFNLITSGSWLGNFVKGTIMPRVLKYAWKKEKIRNQFFKRTSQLIISYRDSKISLQLGHDTRVKAGDRLPYLEIFDEKKQIKTDIHAWCSKPGFTLITLGDIREEFLFTIAKWITQNYQGSLNFFHLPQSAKNKHVFDVLGPMPGGRRALIVRPDMHIGFANDLVDIGQMDKYLKTIVGFN</sequence>
<dbReference type="InterPro" id="IPR036188">
    <property type="entry name" value="FAD/NAD-bd_sf"/>
</dbReference>